<evidence type="ECO:0000313" key="2">
    <source>
        <dbReference type="Proteomes" id="UP001519460"/>
    </source>
</evidence>
<comment type="caution">
    <text evidence="1">The sequence shown here is derived from an EMBL/GenBank/DDBJ whole genome shotgun (WGS) entry which is preliminary data.</text>
</comment>
<accession>A0ABD0J1X6</accession>
<dbReference type="Proteomes" id="UP001519460">
    <property type="component" value="Unassembled WGS sequence"/>
</dbReference>
<reference evidence="1 2" key="1">
    <citation type="journal article" date="2023" name="Sci. Data">
        <title>Genome assembly of the Korean intertidal mud-creeper Batillaria attramentaria.</title>
        <authorList>
            <person name="Patra A.K."/>
            <person name="Ho P.T."/>
            <person name="Jun S."/>
            <person name="Lee S.J."/>
            <person name="Kim Y."/>
            <person name="Won Y.J."/>
        </authorList>
    </citation>
    <scope>NUCLEOTIDE SEQUENCE [LARGE SCALE GENOMIC DNA]</scope>
    <source>
        <strain evidence="1">Wonlab-2016</strain>
    </source>
</reference>
<proteinExistence type="predicted"/>
<organism evidence="1 2">
    <name type="scientific">Batillaria attramentaria</name>
    <dbReference type="NCBI Taxonomy" id="370345"/>
    <lineage>
        <taxon>Eukaryota</taxon>
        <taxon>Metazoa</taxon>
        <taxon>Spiralia</taxon>
        <taxon>Lophotrochozoa</taxon>
        <taxon>Mollusca</taxon>
        <taxon>Gastropoda</taxon>
        <taxon>Caenogastropoda</taxon>
        <taxon>Sorbeoconcha</taxon>
        <taxon>Cerithioidea</taxon>
        <taxon>Batillariidae</taxon>
        <taxon>Batillaria</taxon>
    </lineage>
</organism>
<keyword evidence="2" id="KW-1185">Reference proteome</keyword>
<dbReference type="AlphaFoldDB" id="A0ABD0J1X6"/>
<name>A0ABD0J1X6_9CAEN</name>
<evidence type="ECO:0000313" key="1">
    <source>
        <dbReference type="EMBL" id="KAK7448393.1"/>
    </source>
</evidence>
<dbReference type="EMBL" id="JACVVK020000760">
    <property type="protein sequence ID" value="KAK7448393.1"/>
    <property type="molecule type" value="Genomic_DNA"/>
</dbReference>
<gene>
    <name evidence="1" type="ORF">BaRGS_00040097</name>
</gene>
<protein>
    <submittedName>
        <fullName evidence="1">Uncharacterized protein</fullName>
    </submittedName>
</protein>
<feature type="non-terminal residue" evidence="1">
    <location>
        <position position="82"/>
    </location>
</feature>
<sequence>MQGDIYADNLAHKANYLPLLIPVGFTTVDKEGCRHRWRSSYHHYTEICCTRKSGAVFAGELRKVFSSARQGRSLGHCGRDFK</sequence>